<gene>
    <name evidence="1" type="ORF">Vadar_005799</name>
</gene>
<accession>A0ACB7XNG7</accession>
<comment type="caution">
    <text evidence="1">The sequence shown here is derived from an EMBL/GenBank/DDBJ whole genome shotgun (WGS) entry which is preliminary data.</text>
</comment>
<proteinExistence type="predicted"/>
<organism evidence="1 2">
    <name type="scientific">Vaccinium darrowii</name>
    <dbReference type="NCBI Taxonomy" id="229202"/>
    <lineage>
        <taxon>Eukaryota</taxon>
        <taxon>Viridiplantae</taxon>
        <taxon>Streptophyta</taxon>
        <taxon>Embryophyta</taxon>
        <taxon>Tracheophyta</taxon>
        <taxon>Spermatophyta</taxon>
        <taxon>Magnoliopsida</taxon>
        <taxon>eudicotyledons</taxon>
        <taxon>Gunneridae</taxon>
        <taxon>Pentapetalae</taxon>
        <taxon>asterids</taxon>
        <taxon>Ericales</taxon>
        <taxon>Ericaceae</taxon>
        <taxon>Vaccinioideae</taxon>
        <taxon>Vaccinieae</taxon>
        <taxon>Vaccinium</taxon>
    </lineage>
</organism>
<dbReference type="Proteomes" id="UP000828048">
    <property type="component" value="Chromosome 1"/>
</dbReference>
<evidence type="ECO:0000313" key="2">
    <source>
        <dbReference type="Proteomes" id="UP000828048"/>
    </source>
</evidence>
<evidence type="ECO:0000313" key="1">
    <source>
        <dbReference type="EMBL" id="KAH7842481.1"/>
    </source>
</evidence>
<sequence length="484" mass="54681">MLLFFYLHGDDDGMFEQFDADRCLPHFTIKMYYDGCFESGNYVGGTFGFIDFCQEDEVGIMEICAIAKELSGGFSNDYYLRLNGPISIIKSDTDALRMCQLVDSNRLVEVYAVSNMVILPTQCSQVGSGSASASANQTKRKEKPTIDIDVDCNAKGKDTCLMVEEEDEDTDDYDPESESSAEEFEDSDCAIEEDDELFGINVDMEAEYGGVGDQTVAHDEHADLADLDDTSDDSDELVSLGSESDSDGGGKKQKNKYPVFDEHADMLNLVFSVGMEFKTHEIFTDAVKEHAIKFGKKIKFVKIEKQKVSGICLAKGCPFSLRIKHYIANHSCSREYNVPHVSAKWIVKRYGERIGKNPTWPIQSLADTIEFEWTVHVDRQKVFRAKRRALAMLEARATTVPAFTKAMSEMKNIDKNAFDWLNARPRVNWSRSHFDTFPKCDILLNNLCESFNSAILPARDKPIITLLERIEQSLWSPIKKEEMH</sequence>
<keyword evidence="2" id="KW-1185">Reference proteome</keyword>
<name>A0ACB7XNG7_9ERIC</name>
<dbReference type="EMBL" id="CM037151">
    <property type="protein sequence ID" value="KAH7842481.1"/>
    <property type="molecule type" value="Genomic_DNA"/>
</dbReference>
<reference evidence="1 2" key="1">
    <citation type="journal article" date="2021" name="Hortic Res">
        <title>High-quality reference genome and annotation aids understanding of berry development for evergreen blueberry (Vaccinium darrowii).</title>
        <authorList>
            <person name="Yu J."/>
            <person name="Hulse-Kemp A.M."/>
            <person name="Babiker E."/>
            <person name="Staton M."/>
        </authorList>
    </citation>
    <scope>NUCLEOTIDE SEQUENCE [LARGE SCALE GENOMIC DNA]</scope>
    <source>
        <strain evidence="2">cv. NJ 8807/NJ 8810</strain>
        <tissue evidence="1">Young leaf</tissue>
    </source>
</reference>
<protein>
    <submittedName>
        <fullName evidence="1">Uncharacterized protein</fullName>
    </submittedName>
</protein>